<feature type="compositionally biased region" description="Polar residues" evidence="1">
    <location>
        <begin position="1"/>
        <end position="11"/>
    </location>
</feature>
<dbReference type="AlphaFoldDB" id="A0A507DGZ6"/>
<dbReference type="OrthoDB" id="2125728at2759"/>
<dbReference type="SUPFAM" id="SSF50729">
    <property type="entry name" value="PH domain-like"/>
    <property type="match status" value="1"/>
</dbReference>
<dbReference type="VEuPathDB" id="FungiDB:SeMB42_g02225"/>
<feature type="region of interest" description="Disordered" evidence="1">
    <location>
        <begin position="189"/>
        <end position="229"/>
    </location>
</feature>
<dbReference type="Proteomes" id="UP000317494">
    <property type="component" value="Unassembled WGS sequence"/>
</dbReference>
<dbReference type="SMART" id="SM00233">
    <property type="entry name" value="PH"/>
    <property type="match status" value="1"/>
</dbReference>
<sequence>MPSYQSRSVSVPNLRGKSPLSPSQHVAGYMYKQCHTNTRRWVKRHFRWDGTTLSYHHSSSTNAESRWSVGIEDIKEIVASSNHGHMDNVFVVRLQGGCALECAALTRHEMDGWITILSRAVNAQWVSNMQRCLSSKNSIAAQPKLEPENVPQNYLSAREASESKATGVTIQQRVAMANNSVEAARNGALKNHSSLRLPKATETVPPPPFVPALQEQNGKPGPKRAGSGSIKSLKNFVVSSLKRVDSINETIQSTQSLNGSPAYIDEWNKMQRCSSLSPARIDVDKRPTRSSTLRYDENYVFGSSTKPNAGSIKGGTMQERYYKTIHDAPSYNLSLERTLTFGQKPGANYVLQGDIRENDEDAPHAIERGRSAQSLRTTPRLSIKTPDEPHATHSALARQQTRTHIGFDSLLHSESQHSIEIKSPPTINPGHRIPLARQHSLLAQDPPVNILGRATFVQSKSTFTSQTSIRTKNLSPTQLCRNKSATLRTGSPTLTRSMLSKTHDSSNQLVDVEPSSADTIVPSSHIHASSIQPSPVLPASIVSASPPHTLSLEGDILQPIYTLTHHLSTKSPLSLAEHKKIIMQLGIDLVSSCMALQEKVSPDSESLPQKRTVLDFNQAIKDVACCLKAYVSILDIVRGRMTKNAIESWTGSVNGPEREELSLGLLGLVAHVAKIREAFGL</sequence>
<evidence type="ECO:0000259" key="2">
    <source>
        <dbReference type="PROSITE" id="PS50003"/>
    </source>
</evidence>
<dbReference type="Gene3D" id="2.30.29.30">
    <property type="entry name" value="Pleckstrin-homology domain (PH domain)/Phosphotyrosine-binding domain (PTB)"/>
    <property type="match status" value="1"/>
</dbReference>
<dbReference type="PROSITE" id="PS50003">
    <property type="entry name" value="PH_DOMAIN"/>
    <property type="match status" value="1"/>
</dbReference>
<feature type="region of interest" description="Disordered" evidence="1">
    <location>
        <begin position="1"/>
        <end position="21"/>
    </location>
</feature>
<feature type="domain" description="PH" evidence="2">
    <location>
        <begin position="23"/>
        <end position="122"/>
    </location>
</feature>
<organism evidence="4 5">
    <name type="scientific">Synchytrium endobioticum</name>
    <dbReference type="NCBI Taxonomy" id="286115"/>
    <lineage>
        <taxon>Eukaryota</taxon>
        <taxon>Fungi</taxon>
        <taxon>Fungi incertae sedis</taxon>
        <taxon>Chytridiomycota</taxon>
        <taxon>Chytridiomycota incertae sedis</taxon>
        <taxon>Chytridiomycetes</taxon>
        <taxon>Synchytriales</taxon>
        <taxon>Synchytriaceae</taxon>
        <taxon>Synchytrium</taxon>
    </lineage>
</organism>
<proteinExistence type="predicted"/>
<evidence type="ECO:0000256" key="1">
    <source>
        <dbReference type="SAM" id="MobiDB-lite"/>
    </source>
</evidence>
<dbReference type="CDD" id="cd00821">
    <property type="entry name" value="PH"/>
    <property type="match status" value="1"/>
</dbReference>
<dbReference type="EMBL" id="QEAN01000066">
    <property type="protein sequence ID" value="TPX50507.1"/>
    <property type="molecule type" value="Genomic_DNA"/>
</dbReference>
<name>A0A507DGZ6_9FUNG</name>
<evidence type="ECO:0000313" key="3">
    <source>
        <dbReference type="EMBL" id="TPX39736.1"/>
    </source>
</evidence>
<dbReference type="InterPro" id="IPR011993">
    <property type="entry name" value="PH-like_dom_sf"/>
</dbReference>
<reference evidence="5 6" key="1">
    <citation type="journal article" date="2019" name="Sci. Rep.">
        <title>Comparative genomics of chytrid fungi reveal insights into the obligate biotrophic and pathogenic lifestyle of Synchytrium endobioticum.</title>
        <authorList>
            <person name="van de Vossenberg B.T.L.H."/>
            <person name="Warris S."/>
            <person name="Nguyen H.D.T."/>
            <person name="van Gent-Pelzer M.P.E."/>
            <person name="Joly D.L."/>
            <person name="van de Geest H.C."/>
            <person name="Bonants P.J.M."/>
            <person name="Smith D.S."/>
            <person name="Levesque C.A."/>
            <person name="van der Lee T.A.J."/>
        </authorList>
    </citation>
    <scope>NUCLEOTIDE SEQUENCE [LARGE SCALE GENOMIC DNA]</scope>
    <source>
        <strain evidence="3 6">LEV6574</strain>
        <strain evidence="4 5">MB42</strain>
    </source>
</reference>
<accession>A0A507DGZ6</accession>
<evidence type="ECO:0000313" key="6">
    <source>
        <dbReference type="Proteomes" id="UP000320475"/>
    </source>
</evidence>
<gene>
    <name evidence="3" type="ORF">SeLEV6574_g07011</name>
    <name evidence="4" type="ORF">SeMB42_g02225</name>
</gene>
<comment type="caution">
    <text evidence="4">The sequence shown here is derived from an EMBL/GenBank/DDBJ whole genome shotgun (WGS) entry which is preliminary data.</text>
</comment>
<evidence type="ECO:0000313" key="4">
    <source>
        <dbReference type="EMBL" id="TPX50507.1"/>
    </source>
</evidence>
<protein>
    <recommendedName>
        <fullName evidence="2">PH domain-containing protein</fullName>
    </recommendedName>
</protein>
<dbReference type="EMBL" id="QEAM01000447">
    <property type="protein sequence ID" value="TPX39736.1"/>
    <property type="molecule type" value="Genomic_DNA"/>
</dbReference>
<dbReference type="Proteomes" id="UP000320475">
    <property type="component" value="Unassembled WGS sequence"/>
</dbReference>
<evidence type="ECO:0000313" key="5">
    <source>
        <dbReference type="Proteomes" id="UP000317494"/>
    </source>
</evidence>
<dbReference type="InterPro" id="IPR001849">
    <property type="entry name" value="PH_domain"/>
</dbReference>
<keyword evidence="5" id="KW-1185">Reference proteome</keyword>